<reference evidence="2" key="1">
    <citation type="journal article" date="2015" name="Nature">
        <title>Complex archaea that bridge the gap between prokaryotes and eukaryotes.</title>
        <authorList>
            <person name="Spang A."/>
            <person name="Saw J.H."/>
            <person name="Jorgensen S.L."/>
            <person name="Zaremba-Niedzwiedzka K."/>
            <person name="Martijn J."/>
            <person name="Lind A.E."/>
            <person name="van Eijk R."/>
            <person name="Schleper C."/>
            <person name="Guy L."/>
            <person name="Ettema T.J."/>
        </authorList>
    </citation>
    <scope>NUCLEOTIDE SEQUENCE</scope>
</reference>
<dbReference type="InterPro" id="IPR002559">
    <property type="entry name" value="Transposase_11"/>
</dbReference>
<feature type="domain" description="Transposase IS4-like" evidence="1">
    <location>
        <begin position="146"/>
        <end position="388"/>
    </location>
</feature>
<evidence type="ECO:0000313" key="2">
    <source>
        <dbReference type="EMBL" id="KKM06973.1"/>
    </source>
</evidence>
<dbReference type="SUPFAM" id="SSF53098">
    <property type="entry name" value="Ribonuclease H-like"/>
    <property type="match status" value="1"/>
</dbReference>
<gene>
    <name evidence="2" type="ORF">LCGC14_1738600</name>
</gene>
<organism evidence="2">
    <name type="scientific">marine sediment metagenome</name>
    <dbReference type="NCBI Taxonomy" id="412755"/>
    <lineage>
        <taxon>unclassified sequences</taxon>
        <taxon>metagenomes</taxon>
        <taxon>ecological metagenomes</taxon>
    </lineage>
</organism>
<accession>A0A0F9K714</accession>
<protein>
    <recommendedName>
        <fullName evidence="1">Transposase IS4-like domain-containing protein</fullName>
    </recommendedName>
</protein>
<dbReference type="EMBL" id="LAZR01015874">
    <property type="protein sequence ID" value="KKM06973.1"/>
    <property type="molecule type" value="Genomic_DNA"/>
</dbReference>
<dbReference type="GO" id="GO:0004803">
    <property type="term" value="F:transposase activity"/>
    <property type="evidence" value="ECO:0007669"/>
    <property type="project" value="InterPro"/>
</dbReference>
<proteinExistence type="predicted"/>
<dbReference type="GO" id="GO:0003677">
    <property type="term" value="F:DNA binding"/>
    <property type="evidence" value="ECO:0007669"/>
    <property type="project" value="InterPro"/>
</dbReference>
<dbReference type="Pfam" id="PF01609">
    <property type="entry name" value="DDE_Tnp_1"/>
    <property type="match status" value="1"/>
</dbReference>
<comment type="caution">
    <text evidence="2">The sequence shown here is derived from an EMBL/GenBank/DDBJ whole genome shotgun (WGS) entry which is preliminary data.</text>
</comment>
<dbReference type="AlphaFoldDB" id="A0A0F9K714"/>
<dbReference type="GO" id="GO:0006313">
    <property type="term" value="P:DNA transposition"/>
    <property type="evidence" value="ECO:0007669"/>
    <property type="project" value="InterPro"/>
</dbReference>
<evidence type="ECO:0000259" key="1">
    <source>
        <dbReference type="Pfam" id="PF01609"/>
    </source>
</evidence>
<dbReference type="InterPro" id="IPR012337">
    <property type="entry name" value="RNaseH-like_sf"/>
</dbReference>
<sequence length="426" mass="50163">MRIKYLSPLSDLKDELKPLFSNEYMLAFFKNFCDAIKSQMWGWKKAKNARYDAEDFLRIFFYSEMAGRSIDSASERLNKYFLNKKKGRQKKYADGRSKREVPHQTEVNKLLRRIGLEKARLILRECLDYQLMEALRLQLISRKVNVLVDFTEHSYYGKRDDKMIKGTNRGKGTKKMRHYLGFSILSKGIHLFAGLEQIAKGQSKIPMILKFLEHLINLGFELNYVMIDREFYQAELLKEIKILKGEVLIPSKSYKKINLMIEEYLKGTGKRIRRYTISSAPGGGEQFSQSLYLLLRAKKGHSLSSVKQDFKKGTLTLDDAMKLIYAIMTTQKPRGDTSSWASRTSRFYKKRWFIETGFSDLNRMGRRWKSKHDSTRYLDMLVRMLLYNSWKINKAWLKKCRKKGKKPQKWTLQDNQDALVDLFLEA</sequence>
<name>A0A0F9K714_9ZZZZ</name>